<keyword evidence="3 5" id="KW-0732">Signal</keyword>
<dbReference type="STRING" id="1274631.LMTR13_25765"/>
<proteinExistence type="inferred from homology"/>
<dbReference type="KEGG" id="bic:LMTR13_25765"/>
<dbReference type="RefSeq" id="WP_065730239.1">
    <property type="nucleotide sequence ID" value="NZ_CP016428.1"/>
</dbReference>
<comment type="similarity">
    <text evidence="2 4">Belongs to the bacterial solute-binding protein 3 family.</text>
</comment>
<dbReference type="PANTHER" id="PTHR35936:SF19">
    <property type="entry name" value="AMINO-ACID-BINDING PROTEIN YXEM-RELATED"/>
    <property type="match status" value="1"/>
</dbReference>
<feature type="domain" description="Solute-binding protein family 3/N-terminal" evidence="6">
    <location>
        <begin position="34"/>
        <end position="269"/>
    </location>
</feature>
<dbReference type="EMBL" id="CP016428">
    <property type="protein sequence ID" value="ANW03048.1"/>
    <property type="molecule type" value="Genomic_DNA"/>
</dbReference>
<dbReference type="Gene3D" id="3.40.190.10">
    <property type="entry name" value="Periplasmic binding protein-like II"/>
    <property type="match status" value="2"/>
</dbReference>
<name>A0A1B1UJT6_9BRAD</name>
<dbReference type="OrthoDB" id="7248418at2"/>
<dbReference type="InterPro" id="IPR018313">
    <property type="entry name" value="SBP_3_CS"/>
</dbReference>
<dbReference type="Proteomes" id="UP000092839">
    <property type="component" value="Chromosome"/>
</dbReference>
<organism evidence="7 8">
    <name type="scientific">Bradyrhizobium icense</name>
    <dbReference type="NCBI Taxonomy" id="1274631"/>
    <lineage>
        <taxon>Bacteria</taxon>
        <taxon>Pseudomonadati</taxon>
        <taxon>Pseudomonadota</taxon>
        <taxon>Alphaproteobacteria</taxon>
        <taxon>Hyphomicrobiales</taxon>
        <taxon>Nitrobacteraceae</taxon>
        <taxon>Bradyrhizobium</taxon>
    </lineage>
</organism>
<evidence type="ECO:0000256" key="4">
    <source>
        <dbReference type="RuleBase" id="RU003744"/>
    </source>
</evidence>
<reference evidence="7 8" key="1">
    <citation type="submission" date="2016-07" db="EMBL/GenBank/DDBJ databases">
        <title>Complete genome sequence of Bradyrhizobium icense LMTR 13T, a potential inoculant strain isolated from lima bean (Phaseolus lunatus) in Peru.</title>
        <authorList>
            <person name="Ormeno-Orrillo E."/>
            <person name="Duran D."/>
            <person name="Rogel M.A."/>
            <person name="Rey L."/>
            <person name="Imperial J."/>
            <person name="Ruiz-Argueso T."/>
            <person name="Martinez-Romero E."/>
        </authorList>
    </citation>
    <scope>NUCLEOTIDE SEQUENCE [LARGE SCALE GENOMIC DNA]</scope>
    <source>
        <strain evidence="7 8">LMTR 13</strain>
    </source>
</reference>
<evidence type="ECO:0000313" key="7">
    <source>
        <dbReference type="EMBL" id="ANW03048.1"/>
    </source>
</evidence>
<evidence type="ECO:0000256" key="1">
    <source>
        <dbReference type="ARBA" id="ARBA00004196"/>
    </source>
</evidence>
<keyword evidence="8" id="KW-1185">Reference proteome</keyword>
<feature type="chain" id="PRO_5008530663" evidence="5">
    <location>
        <begin position="23"/>
        <end position="274"/>
    </location>
</feature>
<evidence type="ECO:0000256" key="3">
    <source>
        <dbReference type="ARBA" id="ARBA00022729"/>
    </source>
</evidence>
<accession>A0A1B1UJT6</accession>
<gene>
    <name evidence="7" type="ORF">LMTR13_25765</name>
</gene>
<dbReference type="Pfam" id="PF00497">
    <property type="entry name" value="SBP_bac_3"/>
    <property type="match status" value="1"/>
</dbReference>
<protein>
    <submittedName>
        <fullName evidence="7">Amino acid ABC transporter substrate-binding protein</fullName>
    </submittedName>
</protein>
<dbReference type="SUPFAM" id="SSF53850">
    <property type="entry name" value="Periplasmic binding protein-like II"/>
    <property type="match status" value="1"/>
</dbReference>
<evidence type="ECO:0000256" key="2">
    <source>
        <dbReference type="ARBA" id="ARBA00010333"/>
    </source>
</evidence>
<dbReference type="PROSITE" id="PS01039">
    <property type="entry name" value="SBP_BACTERIAL_3"/>
    <property type="match status" value="1"/>
</dbReference>
<dbReference type="GO" id="GO:0030313">
    <property type="term" value="C:cell envelope"/>
    <property type="evidence" value="ECO:0007669"/>
    <property type="project" value="UniProtKB-SubCell"/>
</dbReference>
<dbReference type="PANTHER" id="PTHR35936">
    <property type="entry name" value="MEMBRANE-BOUND LYTIC MUREIN TRANSGLYCOSYLASE F"/>
    <property type="match status" value="1"/>
</dbReference>
<feature type="signal peptide" evidence="5">
    <location>
        <begin position="1"/>
        <end position="22"/>
    </location>
</feature>
<dbReference type="AlphaFoldDB" id="A0A1B1UJT6"/>
<evidence type="ECO:0000256" key="5">
    <source>
        <dbReference type="SAM" id="SignalP"/>
    </source>
</evidence>
<evidence type="ECO:0000313" key="8">
    <source>
        <dbReference type="Proteomes" id="UP000092839"/>
    </source>
</evidence>
<comment type="subcellular location">
    <subcellularLocation>
        <location evidence="1">Cell envelope</location>
    </subcellularLocation>
</comment>
<sequence>MNRLVGVLTVAVSLTAASTANAGAVLDRVLGTKTLKVAAGVDWPPASFMNDKGQLDGYDVDIVKGIAKYLGVQVQFVTPGWDIIASGKWEGRWDLALGQIVPTKARAEKFSFPAIYIYSQAVAAVHKDSKATQASDLDGKVVGVAANTTQEAYANRTLTPDWLGAQPVEFQFKAGKVKTYESTNIALDDLRLGDGIRVDAVIAPATIVGKAIKSGYPIKQLGGGLFSAPASFATLHGDTEFDDKIATAVKSMKDDGALSKLSVKWYGVDFTVAN</sequence>
<dbReference type="InterPro" id="IPR001638">
    <property type="entry name" value="Solute-binding_3/MltF_N"/>
</dbReference>
<evidence type="ECO:0000259" key="6">
    <source>
        <dbReference type="SMART" id="SM00062"/>
    </source>
</evidence>
<dbReference type="SMART" id="SM00062">
    <property type="entry name" value="PBPb"/>
    <property type="match status" value="1"/>
</dbReference>